<comment type="caution">
    <text evidence="11">The sequence shown here is derived from an EMBL/GenBank/DDBJ whole genome shotgun (WGS) entry which is preliminary data.</text>
</comment>
<proteinExistence type="predicted"/>
<dbReference type="Proteomes" id="UP000182190">
    <property type="component" value="Unassembled WGS sequence"/>
</dbReference>
<evidence type="ECO:0000256" key="8">
    <source>
        <dbReference type="SAM" id="MobiDB-lite"/>
    </source>
</evidence>
<dbReference type="Pfam" id="PF00353">
    <property type="entry name" value="HemolysinCabind"/>
    <property type="match status" value="2"/>
</dbReference>
<feature type="region of interest" description="Disordered" evidence="8">
    <location>
        <begin position="1308"/>
        <end position="1350"/>
    </location>
</feature>
<feature type="compositionally biased region" description="Pro residues" evidence="8">
    <location>
        <begin position="970"/>
        <end position="1074"/>
    </location>
</feature>
<dbReference type="SUPFAM" id="SSF51126">
    <property type="entry name" value="Pectin lyase-like"/>
    <property type="match status" value="1"/>
</dbReference>
<comment type="subcellular location">
    <subcellularLocation>
        <location evidence="1">Cell projection</location>
        <location evidence="1">Cilium</location>
    </subcellularLocation>
    <subcellularLocation>
        <location evidence="2">Cytoplasm</location>
    </subcellularLocation>
    <subcellularLocation>
        <location evidence="3">Secreted</location>
    </subcellularLocation>
</comment>
<dbReference type="GO" id="GO:0005509">
    <property type="term" value="F:calcium ion binding"/>
    <property type="evidence" value="ECO:0007669"/>
    <property type="project" value="InterPro"/>
</dbReference>
<dbReference type="Pfam" id="PF22544">
    <property type="entry name" value="HYDIN_VesB_CFA65-like_Ig"/>
    <property type="match status" value="1"/>
</dbReference>
<evidence type="ECO:0000313" key="11">
    <source>
        <dbReference type="EMBL" id="VXD24583.1"/>
    </source>
</evidence>
<dbReference type="InterPro" id="IPR011050">
    <property type="entry name" value="Pectin_lyase_fold/virulence"/>
</dbReference>
<organism evidence="11 12">
    <name type="scientific">Planktothrix paucivesiculata PCC 9631</name>
    <dbReference type="NCBI Taxonomy" id="671071"/>
    <lineage>
        <taxon>Bacteria</taxon>
        <taxon>Bacillati</taxon>
        <taxon>Cyanobacteriota</taxon>
        <taxon>Cyanophyceae</taxon>
        <taxon>Oscillatoriophycideae</taxon>
        <taxon>Oscillatoriales</taxon>
        <taxon>Microcoleaceae</taxon>
        <taxon>Planktothrix</taxon>
    </lineage>
</organism>
<evidence type="ECO:0000256" key="1">
    <source>
        <dbReference type="ARBA" id="ARBA00004138"/>
    </source>
</evidence>
<keyword evidence="12" id="KW-1185">Reference proteome</keyword>
<keyword evidence="4" id="KW-0963">Cytoplasm</keyword>
<evidence type="ECO:0000256" key="3">
    <source>
        <dbReference type="ARBA" id="ARBA00004613"/>
    </source>
</evidence>
<protein>
    <recommendedName>
        <fullName evidence="13">Alkaline phosphatase</fullName>
    </recommendedName>
</protein>
<dbReference type="PROSITE" id="PS00330">
    <property type="entry name" value="HEMOLYSIN_CALCIUM"/>
    <property type="match status" value="2"/>
</dbReference>
<dbReference type="PRINTS" id="PR00313">
    <property type="entry name" value="CABNDNGRPT"/>
</dbReference>
<evidence type="ECO:0000256" key="4">
    <source>
        <dbReference type="ARBA" id="ARBA00022490"/>
    </source>
</evidence>
<dbReference type="GO" id="GO:0005576">
    <property type="term" value="C:extracellular region"/>
    <property type="evidence" value="ECO:0007669"/>
    <property type="project" value="UniProtKB-SubCell"/>
</dbReference>
<dbReference type="NCBIfam" id="NF012200">
    <property type="entry name" value="choice_anch_D"/>
    <property type="match status" value="1"/>
</dbReference>
<dbReference type="GO" id="GO:0005737">
    <property type="term" value="C:cytoplasm"/>
    <property type="evidence" value="ECO:0007669"/>
    <property type="project" value="UniProtKB-SubCell"/>
</dbReference>
<dbReference type="RefSeq" id="WP_269321706.1">
    <property type="nucleotide sequence ID" value="NZ_LR735018.1"/>
</dbReference>
<dbReference type="InterPro" id="IPR059226">
    <property type="entry name" value="Choice_anch_Q_dom"/>
</dbReference>
<evidence type="ECO:0000259" key="10">
    <source>
        <dbReference type="Pfam" id="PF22544"/>
    </source>
</evidence>
<dbReference type="PANTHER" id="PTHR38340:SF1">
    <property type="entry name" value="S-LAYER PROTEIN"/>
    <property type="match status" value="1"/>
</dbReference>
<dbReference type="InterPro" id="IPR018511">
    <property type="entry name" value="Hemolysin-typ_Ca-bd_CS"/>
</dbReference>
<evidence type="ECO:0000256" key="2">
    <source>
        <dbReference type="ARBA" id="ARBA00004496"/>
    </source>
</evidence>
<dbReference type="Gene3D" id="2.60.40.10">
    <property type="entry name" value="Immunoglobulins"/>
    <property type="match status" value="1"/>
</dbReference>
<dbReference type="Gene3D" id="2.160.20.10">
    <property type="entry name" value="Single-stranded right-handed beta-helix, Pectin lyase-like"/>
    <property type="match status" value="1"/>
</dbReference>
<feature type="region of interest" description="Disordered" evidence="8">
    <location>
        <begin position="968"/>
        <end position="1077"/>
    </location>
</feature>
<sequence length="1977" mass="209004">MSTINFDLSSAVTDNILLIIDSSVTNIPQLLDAMGEDVDFLILSKNEDGIQQITNILSGYKNLKAVHLLTHGSSGTLHLGNTTLNANNIEKYAPQLKTWRQTFTENTDFLIYSCELASDNGRFLSRLHNYLGVNLAASRQKVGYTSLGGSWNLDFILGKITTPFPFDQEKITAYPAILGTYNVSTVDELKTAINTANTTTEDDVINLTKGVYSLTTVDNNTSDGFASDANGLPTPTDITVGGKLTLNGNGAIIERSTTAPAFRFFYVPSNSDLTLNNLSFSNGEADKRGGAIYVSSSLGNLTVNNSTFTNNKVTGEGGYGGGAIFIYYSSTATINNSTFSGNSVEDSGGAIHNIGNLSITNSTFTNNKADTNTSNNTSYDSGGAIFQNSGTATLKNTLIAGNQDLSTDIKTPDIAGGTWTDGGGNLIGDNSSVETTFPTSSLVGTATNPLDAKLGPLQDNGGLSFTHALLAGSPGIDTGNNTNATGLTTDQRGSGFDRIINNTVDIGAFEYVAPEIEVLDGTSNIIDGTSTAINFGQISLGGSLTKTFTIKNTGLGDLLLTNPITFTGTGVTGLGTFTTTTLAPNGSTTVDITLTPNQIGTLQGELSFSNNDGDENPFNFPFSLIASAVEISKVQAPPAITLKAGDNLDFVVTFTQPVTINKGTGNVNIPVTLDTGGIVNATLLGTGAANTQHIFRYNIGLGEEDNNGPVTGTALTLTGDATVKDSGGNDVNLTLNNVTDTTAIKVDAVTPTVSSIIRQTPTTEITNENTVVYQVNFSEGVKDLDISDFIITPTGTVNGTIASVSAVTGNSVNVTVNNISGNGTLRLDTSATPTIKDIAGNSLTTAFNTGETYTVDGIQPTVSSIIRQTPTTEITNGNTVVYQVNFSEGVKDLDISDFLITPTGTVNGTIASVSAVTGNSVNVTVNNISGNGTLRLDTSATPTIKDIAGNALTTAFNTGEIYTVEVITPAPTPTPTPTPTISPTPTPTPTIAPTPTPTPTIAPTPTPTIAPTPTPTPTLEPSPTPTPTLEPTPAPTPTLEPTPTPTPTLEPTPTPTPSPSPTPTLEPTPAPTPIPQTGEEIINFIKGLTPEQFAAVTPTQWTSFLQILSPEQLKTLTQGLTSEQTQSLVSSLSVQQWQALTVEQTQAFFQGLTSQQLQAFTPEQIQNLIQKLKPEQISVVYGSLTESQVQGLSSQQILAFTNGLSLQQWQAVTPELLKGLLQKLTPQQLQEFSQGLNPQLLQVVSAEQLQAVTQGLNPEQLQAYLQGFSAQQLQSLSPQQLQGMTQGLTQEQLQTFFPWLVAVPPSTPIPTPSPTLAPTPTPTPTLEPSPTPLPPGDTTPPTVTLEQNRPPSDNAVYLKVEFSEPVKGFEANDLLLGGTANPETATITGSGSIYEVAVEGMTAFGTVSVTLPANTVTDEAGNFNQQNTVIDQLTNFSPPDKPETLNFLQGLATSQGVTLKQLTQTPLVLAANNTDDPLKTLEAFASKLQGAGLPLLAVFNNNSFVNLIKTAGSSSEIAKMLSTLSAEKFALLNRLGLAQFGGVPIRRATQFSRIQYYQISLTQILAYRFTSVRFTGPGGTIAPGLFGAPRSNNDERSGMESHENLIAPQYDVISFVDDLASENLNSIPLLDPGDDTFSQHYYVLNSNGGMVFPLEVAQKLSISEQPINVNATNQEIFEHFNRESFEVSVPEKIGGAMLTENNRTLQNLQTDLQETLGTESPELNQLAQQISTRFDANTPWDFSMVAPFSQLPEDLPSSQPILMQANVALSQQTGVGNQQISLIDSTDLPNSIIQLQNINVALLRGQMQLLGDAGKNIVVGDKLAQTIALGQGDDEGHGGAAGDILYGGKDDDLLWGNQENDNLFGDLGNDNLYGGQGDDFLDGGEGDDHLFGDVGNDILIGGKGRDRFYIGANQGVDIINDFTLGEDQIQLIGGLIFEELQITTVSGNTIIKLANTGEELVKLLGFDSTVNYSDLLR</sequence>
<keyword evidence="7" id="KW-0966">Cell projection</keyword>
<dbReference type="Gene3D" id="2.150.10.10">
    <property type="entry name" value="Serralysin-like metalloprotease, C-terminal"/>
    <property type="match status" value="1"/>
</dbReference>
<dbReference type="InterPro" id="IPR025592">
    <property type="entry name" value="DUF4347"/>
</dbReference>
<dbReference type="InterPro" id="IPR013783">
    <property type="entry name" value="Ig-like_fold"/>
</dbReference>
<dbReference type="InterPro" id="IPR053879">
    <property type="entry name" value="HYDIN_VesB_CFA65-like_Ig"/>
</dbReference>
<feature type="compositionally biased region" description="Pro residues" evidence="8">
    <location>
        <begin position="1308"/>
        <end position="1338"/>
    </location>
</feature>
<gene>
    <name evidence="11" type="ORF">PL9631_850028</name>
</gene>
<keyword evidence="5" id="KW-0964">Secreted</keyword>
<evidence type="ECO:0000259" key="9">
    <source>
        <dbReference type="Pfam" id="PF14252"/>
    </source>
</evidence>
<dbReference type="PANTHER" id="PTHR38340">
    <property type="entry name" value="S-LAYER PROTEIN"/>
    <property type="match status" value="1"/>
</dbReference>
<dbReference type="EMBL" id="CZCS02000229">
    <property type="protein sequence ID" value="VXD24583.1"/>
    <property type="molecule type" value="Genomic_DNA"/>
</dbReference>
<dbReference type="InterPro" id="IPR050557">
    <property type="entry name" value="RTX_toxin/Mannuronan_C5-epim"/>
</dbReference>
<dbReference type="SUPFAM" id="SSF51120">
    <property type="entry name" value="beta-Roll"/>
    <property type="match status" value="1"/>
</dbReference>
<evidence type="ECO:0000313" key="12">
    <source>
        <dbReference type="Proteomes" id="UP000182190"/>
    </source>
</evidence>
<feature type="domain" description="DUF4347" evidence="9">
    <location>
        <begin position="17"/>
        <end position="178"/>
    </location>
</feature>
<evidence type="ECO:0000256" key="5">
    <source>
        <dbReference type="ARBA" id="ARBA00022525"/>
    </source>
</evidence>
<feature type="domain" description="HYDIN/VesB/CFA65-like Ig-like" evidence="10">
    <location>
        <begin position="526"/>
        <end position="614"/>
    </location>
</feature>
<reference evidence="11" key="1">
    <citation type="submission" date="2019-10" db="EMBL/GenBank/DDBJ databases">
        <authorList>
            <consortium name="Genoscope - CEA"/>
            <person name="William W."/>
        </authorList>
    </citation>
    <scope>NUCLEOTIDE SEQUENCE [LARGE SCALE GENOMIC DNA]</scope>
    <source>
        <strain evidence="11">BBR_PRJEB10994</strain>
    </source>
</reference>
<dbReference type="InterPro" id="IPR011049">
    <property type="entry name" value="Serralysin-like_metalloprot_C"/>
</dbReference>
<dbReference type="NCBIfam" id="NF041518">
    <property type="entry name" value="choice_anch_Q"/>
    <property type="match status" value="1"/>
</dbReference>
<name>A0A7Z9BYK9_9CYAN</name>
<keyword evidence="6" id="KW-0969">Cilium</keyword>
<accession>A0A7Z9BYK9</accession>
<evidence type="ECO:0000256" key="7">
    <source>
        <dbReference type="ARBA" id="ARBA00023273"/>
    </source>
</evidence>
<evidence type="ECO:0008006" key="13">
    <source>
        <dbReference type="Google" id="ProtNLM"/>
    </source>
</evidence>
<dbReference type="InterPro" id="IPR012334">
    <property type="entry name" value="Pectin_lyas_fold"/>
</dbReference>
<dbReference type="InterPro" id="IPR001343">
    <property type="entry name" value="Hemolysn_Ca-bd"/>
</dbReference>
<evidence type="ECO:0000256" key="6">
    <source>
        <dbReference type="ARBA" id="ARBA00023069"/>
    </source>
</evidence>
<dbReference type="Pfam" id="PF14252">
    <property type="entry name" value="DUF4347"/>
    <property type="match status" value="1"/>
</dbReference>